<reference evidence="1 2" key="1">
    <citation type="submission" date="2018-08" db="EMBL/GenBank/DDBJ databases">
        <title>Recombination of ecologically and evolutionarily significant loci maintains genetic cohesion in the Pseudomonas syringae species complex.</title>
        <authorList>
            <person name="Dillon M."/>
            <person name="Thakur S."/>
            <person name="Almeida R.N.D."/>
            <person name="Weir B.S."/>
            <person name="Guttman D.S."/>
        </authorList>
    </citation>
    <scope>NUCLEOTIDE SEQUENCE [LARGE SCALE GENOMIC DNA]</scope>
    <source>
        <strain evidence="1 2">ICMP 14479</strain>
    </source>
</reference>
<accession>A0A3M5VYS5</accession>
<name>A0A3M5VYS5_PSESX</name>
<dbReference type="Proteomes" id="UP000280395">
    <property type="component" value="Unassembled WGS sequence"/>
</dbReference>
<protein>
    <submittedName>
        <fullName evidence="1">Uncharacterized protein</fullName>
    </submittedName>
</protein>
<sequence length="84" mass="8939">MGVGGVHQRDLQRGITGKQACGGRYTGSTATDNQDLAVSVQGSHRRVSESGQGLKSIERDLQIDDAVVIRLGKVATAHVDLHCR</sequence>
<dbReference type="EMBL" id="RBUA01000350">
    <property type="protein sequence ID" value="RMU62387.1"/>
    <property type="molecule type" value="Genomic_DNA"/>
</dbReference>
<dbReference type="AlphaFoldDB" id="A0A3M5VYS5"/>
<comment type="caution">
    <text evidence="1">The sequence shown here is derived from an EMBL/GenBank/DDBJ whole genome shotgun (WGS) entry which is preliminary data.</text>
</comment>
<evidence type="ECO:0000313" key="2">
    <source>
        <dbReference type="Proteomes" id="UP000280395"/>
    </source>
</evidence>
<evidence type="ECO:0000313" key="1">
    <source>
        <dbReference type="EMBL" id="RMU62387.1"/>
    </source>
</evidence>
<organism evidence="1 2">
    <name type="scientific">Pseudomonas syringae pv. avii</name>
    <dbReference type="NCBI Taxonomy" id="663959"/>
    <lineage>
        <taxon>Bacteria</taxon>
        <taxon>Pseudomonadati</taxon>
        <taxon>Pseudomonadota</taxon>
        <taxon>Gammaproteobacteria</taxon>
        <taxon>Pseudomonadales</taxon>
        <taxon>Pseudomonadaceae</taxon>
        <taxon>Pseudomonas</taxon>
        <taxon>Pseudomonas syringae</taxon>
    </lineage>
</organism>
<proteinExistence type="predicted"/>
<gene>
    <name evidence="1" type="ORF">ALP29_200172</name>
</gene>